<dbReference type="Proteomes" id="UP001055057">
    <property type="component" value="Unassembled WGS sequence"/>
</dbReference>
<gene>
    <name evidence="1" type="ORF">MPOCJGCO_3348</name>
</gene>
<evidence type="ECO:0008006" key="3">
    <source>
        <dbReference type="Google" id="ProtNLM"/>
    </source>
</evidence>
<proteinExistence type="predicted"/>
<accession>A0ABQ4U309</accession>
<dbReference type="EMBL" id="BPRB01000197">
    <property type="protein sequence ID" value="GJE61227.1"/>
    <property type="molecule type" value="Genomic_DNA"/>
</dbReference>
<reference evidence="1" key="1">
    <citation type="journal article" date="2021" name="Front. Microbiol.">
        <title>Comprehensive Comparative Genomics and Phenotyping of Methylobacterium Species.</title>
        <authorList>
            <person name="Alessa O."/>
            <person name="Ogura Y."/>
            <person name="Fujitani Y."/>
            <person name="Takami H."/>
            <person name="Hayashi T."/>
            <person name="Sahin N."/>
            <person name="Tani A."/>
        </authorList>
    </citation>
    <scope>NUCLEOTIDE SEQUENCE</scope>
    <source>
        <strain evidence="1">DSM 23632</strain>
    </source>
</reference>
<sequence>MASVRGILMVKVVPRPSCVLMSMTPPMVSMLVLTTSMPTPRPETEVTALAVEKPASKMNFETCASVIRSTSAWLAMPRSTAFLRMAARSRPLPSSEISIVMVPPSW</sequence>
<protein>
    <recommendedName>
        <fullName evidence="3">Secreted protein</fullName>
    </recommendedName>
</protein>
<keyword evidence="2" id="KW-1185">Reference proteome</keyword>
<reference evidence="1" key="2">
    <citation type="submission" date="2021-08" db="EMBL/GenBank/DDBJ databases">
        <authorList>
            <person name="Tani A."/>
            <person name="Ola A."/>
            <person name="Ogura Y."/>
            <person name="Katsura K."/>
            <person name="Hayashi T."/>
        </authorList>
    </citation>
    <scope>NUCLEOTIDE SEQUENCE</scope>
    <source>
        <strain evidence="1">DSM 23632</strain>
    </source>
</reference>
<evidence type="ECO:0000313" key="1">
    <source>
        <dbReference type="EMBL" id="GJE61227.1"/>
    </source>
</evidence>
<name>A0ABQ4U309_9HYPH</name>
<organism evidence="1 2">
    <name type="scientific">Methylobacterium trifolii</name>
    <dbReference type="NCBI Taxonomy" id="1003092"/>
    <lineage>
        <taxon>Bacteria</taxon>
        <taxon>Pseudomonadati</taxon>
        <taxon>Pseudomonadota</taxon>
        <taxon>Alphaproteobacteria</taxon>
        <taxon>Hyphomicrobiales</taxon>
        <taxon>Methylobacteriaceae</taxon>
        <taxon>Methylobacterium</taxon>
    </lineage>
</organism>
<comment type="caution">
    <text evidence="1">The sequence shown here is derived from an EMBL/GenBank/DDBJ whole genome shotgun (WGS) entry which is preliminary data.</text>
</comment>
<evidence type="ECO:0000313" key="2">
    <source>
        <dbReference type="Proteomes" id="UP001055057"/>
    </source>
</evidence>